<dbReference type="EMBL" id="QLMC01000003">
    <property type="protein sequence ID" value="RAJ97773.1"/>
    <property type="molecule type" value="Genomic_DNA"/>
</dbReference>
<evidence type="ECO:0000313" key="1">
    <source>
        <dbReference type="EMBL" id="RAJ97773.1"/>
    </source>
</evidence>
<accession>A0A327WX99</accession>
<protein>
    <recommendedName>
        <fullName evidence="3">Lipoprotein</fullName>
    </recommendedName>
</protein>
<dbReference type="Proteomes" id="UP000248790">
    <property type="component" value="Unassembled WGS sequence"/>
</dbReference>
<dbReference type="AlphaFoldDB" id="A0A327WX99"/>
<dbReference type="PROSITE" id="PS51257">
    <property type="entry name" value="PROKAR_LIPOPROTEIN"/>
    <property type="match status" value="1"/>
</dbReference>
<organism evidence="1 2">
    <name type="scientific">Larkinella arboricola</name>
    <dbReference type="NCBI Taxonomy" id="643671"/>
    <lineage>
        <taxon>Bacteria</taxon>
        <taxon>Pseudomonadati</taxon>
        <taxon>Bacteroidota</taxon>
        <taxon>Cytophagia</taxon>
        <taxon>Cytophagales</taxon>
        <taxon>Spirosomataceae</taxon>
        <taxon>Larkinella</taxon>
    </lineage>
</organism>
<reference evidence="1 2" key="1">
    <citation type="submission" date="2018-06" db="EMBL/GenBank/DDBJ databases">
        <title>Genomic Encyclopedia of Archaeal and Bacterial Type Strains, Phase II (KMG-II): from individual species to whole genera.</title>
        <authorList>
            <person name="Goeker M."/>
        </authorList>
    </citation>
    <scope>NUCLEOTIDE SEQUENCE [LARGE SCALE GENOMIC DNA]</scope>
    <source>
        <strain evidence="1 2">DSM 21851</strain>
    </source>
</reference>
<sequence>MICMKGLLNKGVFLLVVGLLASCDYQKYNTIRQRDYRQGDKYVYGPGLDSPAVQTKRQYPARPELADRTNKIRQKLFSQGSQGN</sequence>
<keyword evidence="2" id="KW-1185">Reference proteome</keyword>
<proteinExistence type="predicted"/>
<comment type="caution">
    <text evidence="1">The sequence shown here is derived from an EMBL/GenBank/DDBJ whole genome shotgun (WGS) entry which is preliminary data.</text>
</comment>
<gene>
    <name evidence="1" type="ORF">LX87_02678</name>
</gene>
<evidence type="ECO:0008006" key="3">
    <source>
        <dbReference type="Google" id="ProtNLM"/>
    </source>
</evidence>
<evidence type="ECO:0000313" key="2">
    <source>
        <dbReference type="Proteomes" id="UP000248790"/>
    </source>
</evidence>
<name>A0A327WX99_LARAB</name>